<dbReference type="Proteomes" id="UP000028349">
    <property type="component" value="Unassembled WGS sequence"/>
</dbReference>
<evidence type="ECO:0000313" key="3">
    <source>
        <dbReference type="EMBL" id="VEH96611.1"/>
    </source>
</evidence>
<dbReference type="RefSeq" id="WP_034716086.1">
    <property type="nucleotide sequence ID" value="NZ_FOIX01000002.1"/>
</dbReference>
<gene>
    <name evidence="2" type="ORF">HY04_00460</name>
    <name evidence="3" type="ORF">NCTC13489_00531</name>
</gene>
<sequence>MDENNEIVFSQRIDNQNGYLTLPFNENQFKDFVSGLLGKPQTMTRRIVGSFNVYLKDLQNFHNLIDQRISQQNNGHLIQLRTKIFFSDQSSVMLSSYEELLTYNEVKPIESIGVKMSWSYLIQFADKTVPEKQEIELTIIASPYKSIIEDDDIPILYPSNGEFRILIQHTARSWASDIESLITNQIKSILQEEGKISKFIRKNSSEIGVISALIFFLGSIVGIYINTKNFNLSELEKVQKFTNLPSQNIDKKINFILNYVASNEQNFYFIKSLIFIVISLIGAIILGTWINNLANNRKLSFVVLTRKSVKTKEKMYVKSQRKTTWFFLSLVITIVCGIASNFLFKWLFS</sequence>
<protein>
    <submittedName>
        <fullName evidence="3">Uncharacterized protein</fullName>
    </submittedName>
</protein>
<evidence type="ECO:0000313" key="4">
    <source>
        <dbReference type="Proteomes" id="UP000028349"/>
    </source>
</evidence>
<name>A0A3S4UZP4_9FLAO</name>
<dbReference type="Proteomes" id="UP000270036">
    <property type="component" value="Chromosome"/>
</dbReference>
<dbReference type="KEGG" id="cant:NCTC13489_00531"/>
<accession>A0A3S4UZP4</accession>
<dbReference type="AlphaFoldDB" id="A0A3S4UZP4"/>
<feature type="transmembrane region" description="Helical" evidence="1">
    <location>
        <begin position="324"/>
        <end position="344"/>
    </location>
</feature>
<dbReference type="OrthoDB" id="7069095at2"/>
<reference evidence="2 4" key="1">
    <citation type="submission" date="2014-07" db="EMBL/GenBank/DDBJ databases">
        <authorList>
            <person name="Pisani N.G."/>
            <person name="Newman J.D."/>
        </authorList>
    </citation>
    <scope>NUCLEOTIDE SEQUENCE [LARGE SCALE GENOMIC DNA]</scope>
    <source>
        <strain evidence="2 4">LMG 24720</strain>
    </source>
</reference>
<dbReference type="EMBL" id="LR134441">
    <property type="protein sequence ID" value="VEH96611.1"/>
    <property type="molecule type" value="Genomic_DNA"/>
</dbReference>
<proteinExistence type="predicted"/>
<dbReference type="EMBL" id="JPEP01000001">
    <property type="protein sequence ID" value="KEY19739.1"/>
    <property type="molecule type" value="Genomic_DNA"/>
</dbReference>
<feature type="transmembrane region" description="Helical" evidence="1">
    <location>
        <begin position="207"/>
        <end position="225"/>
    </location>
</feature>
<keyword evidence="1" id="KW-1133">Transmembrane helix</keyword>
<evidence type="ECO:0000256" key="1">
    <source>
        <dbReference type="SAM" id="Phobius"/>
    </source>
</evidence>
<evidence type="ECO:0000313" key="5">
    <source>
        <dbReference type="Proteomes" id="UP000270036"/>
    </source>
</evidence>
<keyword evidence="1" id="KW-0472">Membrane</keyword>
<keyword evidence="4" id="KW-1185">Reference proteome</keyword>
<organism evidence="3 5">
    <name type="scientific">Kaistella antarctica</name>
    <dbReference type="NCBI Taxonomy" id="266748"/>
    <lineage>
        <taxon>Bacteria</taxon>
        <taxon>Pseudomonadati</taxon>
        <taxon>Bacteroidota</taxon>
        <taxon>Flavobacteriia</taxon>
        <taxon>Flavobacteriales</taxon>
        <taxon>Weeksellaceae</taxon>
        <taxon>Chryseobacterium group</taxon>
        <taxon>Kaistella</taxon>
    </lineage>
</organism>
<reference evidence="3 5" key="2">
    <citation type="submission" date="2018-12" db="EMBL/GenBank/DDBJ databases">
        <authorList>
            <consortium name="Pathogen Informatics"/>
        </authorList>
    </citation>
    <scope>NUCLEOTIDE SEQUENCE [LARGE SCALE GENOMIC DNA]</scope>
    <source>
        <strain evidence="3 5">NCTC13489</strain>
    </source>
</reference>
<feature type="transmembrane region" description="Helical" evidence="1">
    <location>
        <begin position="267"/>
        <end position="290"/>
    </location>
</feature>
<evidence type="ECO:0000313" key="2">
    <source>
        <dbReference type="EMBL" id="KEY19739.1"/>
    </source>
</evidence>
<keyword evidence="1" id="KW-0812">Transmembrane</keyword>